<gene>
    <name evidence="1" type="ORF">HDF25_001184</name>
</gene>
<protein>
    <recommendedName>
        <fullName evidence="3">Transposase</fullName>
    </recommendedName>
</protein>
<organism evidence="1 2">
    <name type="scientific">Pedobacter cryoconitis</name>
    <dbReference type="NCBI Taxonomy" id="188932"/>
    <lineage>
        <taxon>Bacteria</taxon>
        <taxon>Pseudomonadati</taxon>
        <taxon>Bacteroidota</taxon>
        <taxon>Sphingobacteriia</taxon>
        <taxon>Sphingobacteriales</taxon>
        <taxon>Sphingobacteriaceae</taxon>
        <taxon>Pedobacter</taxon>
    </lineage>
</organism>
<proteinExistence type="predicted"/>
<dbReference type="Proteomes" id="UP000521017">
    <property type="component" value="Unassembled WGS sequence"/>
</dbReference>
<evidence type="ECO:0008006" key="3">
    <source>
        <dbReference type="Google" id="ProtNLM"/>
    </source>
</evidence>
<dbReference type="EMBL" id="JACHCC010000003">
    <property type="protein sequence ID" value="MBB6499043.1"/>
    <property type="molecule type" value="Genomic_DNA"/>
</dbReference>
<comment type="caution">
    <text evidence="1">The sequence shown here is derived from an EMBL/GenBank/DDBJ whole genome shotgun (WGS) entry which is preliminary data.</text>
</comment>
<evidence type="ECO:0000313" key="1">
    <source>
        <dbReference type="EMBL" id="MBB6499043.1"/>
    </source>
</evidence>
<reference evidence="1 2" key="1">
    <citation type="submission" date="2020-08" db="EMBL/GenBank/DDBJ databases">
        <title>Genomic Encyclopedia of Type Strains, Phase IV (KMG-V): Genome sequencing to study the core and pangenomes of soil and plant-associated prokaryotes.</title>
        <authorList>
            <person name="Whitman W."/>
        </authorList>
    </citation>
    <scope>NUCLEOTIDE SEQUENCE [LARGE SCALE GENOMIC DNA]</scope>
    <source>
        <strain evidence="1 2">M2T3</strain>
    </source>
</reference>
<dbReference type="AlphaFoldDB" id="A0A7X0J1E4"/>
<name>A0A7X0J1E4_9SPHI</name>
<accession>A0A7X0J1E4</accession>
<evidence type="ECO:0000313" key="2">
    <source>
        <dbReference type="Proteomes" id="UP000521017"/>
    </source>
</evidence>
<sequence>MGITNSDIHDDHPAVNDFVESAFAQIKEGKQN</sequence>